<accession>A0A4W2FX58</accession>
<evidence type="ECO:0000313" key="3">
    <source>
        <dbReference type="Ensembl" id="ENSBIXP00005010546.1"/>
    </source>
</evidence>
<dbReference type="PANTHER" id="PTHR47027:SF8">
    <property type="entry name" value="RIBONUCLEASE H"/>
    <property type="match status" value="1"/>
</dbReference>
<protein>
    <recommendedName>
        <fullName evidence="1">RNA-directed DNA polymerase</fullName>
        <ecNumber evidence="1">2.7.7.49</ecNumber>
    </recommendedName>
</protein>
<dbReference type="InterPro" id="IPR000477">
    <property type="entry name" value="RT_dom"/>
</dbReference>
<dbReference type="GO" id="GO:0003964">
    <property type="term" value="F:RNA-directed DNA polymerase activity"/>
    <property type="evidence" value="ECO:0007669"/>
    <property type="project" value="UniProtKB-EC"/>
</dbReference>
<reference evidence="3 4" key="1">
    <citation type="submission" date="2018-11" db="EMBL/GenBank/DDBJ databases">
        <title>Haplotype-resolved cattle genomes.</title>
        <authorList>
            <person name="Low W.Y."/>
            <person name="Tearle R."/>
            <person name="Bickhart D.M."/>
            <person name="Rosen B.D."/>
            <person name="Koren S."/>
            <person name="Rhie A."/>
            <person name="Hiendleder S."/>
            <person name="Phillippy A.M."/>
            <person name="Smith T.P.L."/>
            <person name="Williams J.L."/>
        </authorList>
    </citation>
    <scope>NUCLEOTIDE SEQUENCE [LARGE SCALE GENOMIC DNA]</scope>
</reference>
<feature type="domain" description="Reverse transcriptase" evidence="2">
    <location>
        <begin position="3"/>
        <end position="268"/>
    </location>
</feature>
<dbReference type="EC" id="2.7.7.49" evidence="1"/>
<dbReference type="InterPro" id="IPR043502">
    <property type="entry name" value="DNA/RNA_pol_sf"/>
</dbReference>
<dbReference type="CDD" id="cd01650">
    <property type="entry name" value="RT_nLTR_like"/>
    <property type="match status" value="1"/>
</dbReference>
<dbReference type="PROSITE" id="PS50878">
    <property type="entry name" value="RT_POL"/>
    <property type="match status" value="1"/>
</dbReference>
<reference evidence="3" key="2">
    <citation type="submission" date="2025-08" db="UniProtKB">
        <authorList>
            <consortium name="Ensembl"/>
        </authorList>
    </citation>
    <scope>IDENTIFICATION</scope>
</reference>
<dbReference type="Proteomes" id="UP000429181">
    <property type="component" value="Chromosome 23"/>
</dbReference>
<organism evidence="3 4">
    <name type="scientific">Bos indicus x Bos taurus</name>
    <name type="common">Hybrid cattle</name>
    <dbReference type="NCBI Taxonomy" id="30522"/>
    <lineage>
        <taxon>Eukaryota</taxon>
        <taxon>Metazoa</taxon>
        <taxon>Chordata</taxon>
        <taxon>Craniata</taxon>
        <taxon>Vertebrata</taxon>
        <taxon>Euteleostomi</taxon>
        <taxon>Mammalia</taxon>
        <taxon>Eutheria</taxon>
        <taxon>Laurasiatheria</taxon>
        <taxon>Artiodactyla</taxon>
        <taxon>Ruminantia</taxon>
        <taxon>Pecora</taxon>
        <taxon>Bovidae</taxon>
        <taxon>Bovinae</taxon>
        <taxon>Bos</taxon>
    </lineage>
</organism>
<proteinExistence type="predicted"/>
<dbReference type="GeneTree" id="ENSGT01140000282489"/>
<sequence>MPANLENSAVATGWRMSVFIPIPKKGNAKECSNYRTIALISHASKVMLKILQARLQQYVNRELPDVQAGFRKHTGTRDQIANIRWIMEKAREFQKSIYFCFIDYAKAFDCVDHSKLWKILKEMGIPDHLICLLRNLYAGQEATVRTGHGTTDWFQIGNGVRQGCILSPCLFNLYAEYIMRNAGLEETQAGIKIARRNLNNLRYADDTTLMAESEEELKSLLMKVKVESEKVSLKLNIQKMKIMASGPITSWEIDGETVSDFIFLGSKITADGDRSHEIKRRLLLGRKVMTNLDSMFKSRDITLPKKVHLVKAMVFLWSCMDVRVGLLKKAEHQRIDAFELWCWRRLLRVPWIARRSNQSILKEISPGCSLEGMMLKLKLQYFGHLMQRVDSLEKTLMLGGIGGRRKRGRQRMRWLEGIPDSMDVSLSELRELLMDREAWRAAIHGVTKSRTRLSD</sequence>
<evidence type="ECO:0000313" key="4">
    <source>
        <dbReference type="Proteomes" id="UP000429181"/>
    </source>
</evidence>
<dbReference type="PANTHER" id="PTHR47027">
    <property type="entry name" value="REVERSE TRANSCRIPTASE DOMAIN-CONTAINING PROTEIN"/>
    <property type="match status" value="1"/>
</dbReference>
<dbReference type="Pfam" id="PF00078">
    <property type="entry name" value="RVT_1"/>
    <property type="match status" value="1"/>
</dbReference>
<dbReference type="Ensembl" id="ENSBIXT00005045233.1">
    <property type="protein sequence ID" value="ENSBIXP00005010546.1"/>
    <property type="gene ID" value="ENSBIXG00005015134.1"/>
</dbReference>
<dbReference type="AlphaFoldDB" id="A0A4W2FX58"/>
<evidence type="ECO:0000259" key="2">
    <source>
        <dbReference type="PROSITE" id="PS50878"/>
    </source>
</evidence>
<dbReference type="SUPFAM" id="SSF56672">
    <property type="entry name" value="DNA/RNA polymerases"/>
    <property type="match status" value="1"/>
</dbReference>
<name>A0A4W2FX58_BOBOX</name>
<evidence type="ECO:0000256" key="1">
    <source>
        <dbReference type="ARBA" id="ARBA00012493"/>
    </source>
</evidence>